<dbReference type="InterPro" id="IPR003594">
    <property type="entry name" value="HATPase_dom"/>
</dbReference>
<dbReference type="SMART" id="SM00304">
    <property type="entry name" value="HAMP"/>
    <property type="match status" value="1"/>
</dbReference>
<keyword evidence="4" id="KW-1003">Cell membrane</keyword>
<proteinExistence type="predicted"/>
<dbReference type="PROSITE" id="PS50885">
    <property type="entry name" value="HAMP"/>
    <property type="match status" value="1"/>
</dbReference>
<evidence type="ECO:0000256" key="12">
    <source>
        <dbReference type="SAM" id="Phobius"/>
    </source>
</evidence>
<keyword evidence="11 12" id="KW-0472">Membrane</keyword>
<evidence type="ECO:0000256" key="4">
    <source>
        <dbReference type="ARBA" id="ARBA00022475"/>
    </source>
</evidence>
<dbReference type="PANTHER" id="PTHR45528">
    <property type="entry name" value="SENSOR HISTIDINE KINASE CPXA"/>
    <property type="match status" value="1"/>
</dbReference>
<dbReference type="InterPro" id="IPR050398">
    <property type="entry name" value="HssS/ArlS-like"/>
</dbReference>
<keyword evidence="6" id="KW-0808">Transferase</keyword>
<dbReference type="Pfam" id="PF00512">
    <property type="entry name" value="HisKA"/>
    <property type="match status" value="1"/>
</dbReference>
<keyword evidence="10" id="KW-0902">Two-component regulatory system</keyword>
<evidence type="ECO:0000256" key="5">
    <source>
        <dbReference type="ARBA" id="ARBA00022553"/>
    </source>
</evidence>
<evidence type="ECO:0000256" key="11">
    <source>
        <dbReference type="ARBA" id="ARBA00023136"/>
    </source>
</evidence>
<evidence type="ECO:0000256" key="8">
    <source>
        <dbReference type="ARBA" id="ARBA00022777"/>
    </source>
</evidence>
<evidence type="ECO:0000259" key="13">
    <source>
        <dbReference type="PROSITE" id="PS50109"/>
    </source>
</evidence>
<feature type="transmembrane region" description="Helical" evidence="12">
    <location>
        <begin position="155"/>
        <end position="175"/>
    </location>
</feature>
<dbReference type="Pfam" id="PF00672">
    <property type="entry name" value="HAMP"/>
    <property type="match status" value="1"/>
</dbReference>
<keyword evidence="16" id="KW-1185">Reference proteome</keyword>
<dbReference type="RefSeq" id="WP_216439046.1">
    <property type="nucleotide sequence ID" value="NZ_JAHLQF010000002.1"/>
</dbReference>
<keyword evidence="8 15" id="KW-0418">Kinase</keyword>
<dbReference type="SMART" id="SM00388">
    <property type="entry name" value="HisKA"/>
    <property type="match status" value="1"/>
</dbReference>
<evidence type="ECO:0000256" key="6">
    <source>
        <dbReference type="ARBA" id="ARBA00022679"/>
    </source>
</evidence>
<feature type="transmembrane region" description="Helical" evidence="12">
    <location>
        <begin position="6"/>
        <end position="29"/>
    </location>
</feature>
<evidence type="ECO:0000256" key="10">
    <source>
        <dbReference type="ARBA" id="ARBA00023012"/>
    </source>
</evidence>
<evidence type="ECO:0000259" key="14">
    <source>
        <dbReference type="PROSITE" id="PS50885"/>
    </source>
</evidence>
<keyword evidence="5" id="KW-0597">Phosphoprotein</keyword>
<keyword evidence="12" id="KW-1133">Transmembrane helix</keyword>
<dbReference type="InterPro" id="IPR003661">
    <property type="entry name" value="HisK_dim/P_dom"/>
</dbReference>
<organism evidence="15 16">
    <name type="scientific">Clostridium mobile</name>
    <dbReference type="NCBI Taxonomy" id="2841512"/>
    <lineage>
        <taxon>Bacteria</taxon>
        <taxon>Bacillati</taxon>
        <taxon>Bacillota</taxon>
        <taxon>Clostridia</taxon>
        <taxon>Eubacteriales</taxon>
        <taxon>Clostridiaceae</taxon>
        <taxon>Clostridium</taxon>
    </lineage>
</organism>
<accession>A0ABS6EH91</accession>
<evidence type="ECO:0000256" key="2">
    <source>
        <dbReference type="ARBA" id="ARBA00004651"/>
    </source>
</evidence>
<evidence type="ECO:0000256" key="9">
    <source>
        <dbReference type="ARBA" id="ARBA00022840"/>
    </source>
</evidence>
<evidence type="ECO:0000256" key="1">
    <source>
        <dbReference type="ARBA" id="ARBA00000085"/>
    </source>
</evidence>
<sequence length="475" mass="54968">MKIKKWLTLSYVTVMLIPILTSIMLFFWIQSYNKRTEMDDYINNIKKFEKYDKRLSDKELFNNHSFNVGDLIDEEDRNSTKIEIYDRNGVRLSSSISENVYYPISREELYSNLYEIKHGFKLDTLKKPVFYEGDLIGFYQISIVRTKIIQGVNNATIIAIIVFVGIFTGVLMLMIKLMDRKFNKPLLLLIDSIKDFAKGEETSITYKSKDEIGELISHFNNMKGEIKEKDYEIEKEQKSKEYMIAAISHDLKTPLTSIRAYAELINSQREEKNKRYASGILSKCDYMSNMLEDLLMYTILTSSYTMDFVGVDGEEFFQMLLSGYEEVCGKSNINYKTHIKVRGNYRVDVKQMIRVIDNLMSNAIKYTAEGKSIYMGAFSKEFSLPDCIDEEEKNKIEELRKDGVVILVKNQGEEIPQEDIERIMEPFYKVDNSRNKKVGTGLGLSIVKLIIDKHNGSMIVLSSKETGTLIACFIP</sequence>
<comment type="subcellular location">
    <subcellularLocation>
        <location evidence="2">Cell membrane</location>
        <topology evidence="2">Multi-pass membrane protein</topology>
    </subcellularLocation>
</comment>
<protein>
    <recommendedName>
        <fullName evidence="3">histidine kinase</fullName>
        <ecNumber evidence="3">2.7.13.3</ecNumber>
    </recommendedName>
</protein>
<keyword evidence="12" id="KW-0812">Transmembrane</keyword>
<comment type="caution">
    <text evidence="15">The sequence shown here is derived from an EMBL/GenBank/DDBJ whole genome shotgun (WGS) entry which is preliminary data.</text>
</comment>
<dbReference type="Pfam" id="PF02518">
    <property type="entry name" value="HATPase_c"/>
    <property type="match status" value="1"/>
</dbReference>
<gene>
    <name evidence="15" type="ORF">KQI86_09555</name>
</gene>
<keyword evidence="9" id="KW-0067">ATP-binding</keyword>
<dbReference type="InterPro" id="IPR003660">
    <property type="entry name" value="HAMP_dom"/>
</dbReference>
<keyword evidence="7" id="KW-0547">Nucleotide-binding</keyword>
<dbReference type="GO" id="GO:0016301">
    <property type="term" value="F:kinase activity"/>
    <property type="evidence" value="ECO:0007669"/>
    <property type="project" value="UniProtKB-KW"/>
</dbReference>
<evidence type="ECO:0000313" key="16">
    <source>
        <dbReference type="Proteomes" id="UP000726170"/>
    </source>
</evidence>
<dbReference type="PROSITE" id="PS50109">
    <property type="entry name" value="HIS_KIN"/>
    <property type="match status" value="1"/>
</dbReference>
<evidence type="ECO:0000256" key="7">
    <source>
        <dbReference type="ARBA" id="ARBA00022741"/>
    </source>
</evidence>
<feature type="domain" description="Histidine kinase" evidence="13">
    <location>
        <begin position="246"/>
        <end position="475"/>
    </location>
</feature>
<dbReference type="CDD" id="cd00082">
    <property type="entry name" value="HisKA"/>
    <property type="match status" value="1"/>
</dbReference>
<evidence type="ECO:0000256" key="3">
    <source>
        <dbReference type="ARBA" id="ARBA00012438"/>
    </source>
</evidence>
<dbReference type="EC" id="2.7.13.3" evidence="3"/>
<dbReference type="EMBL" id="JAHLQF010000002">
    <property type="protein sequence ID" value="MBU5484576.1"/>
    <property type="molecule type" value="Genomic_DNA"/>
</dbReference>
<name>A0ABS6EH91_9CLOT</name>
<reference evidence="15 16" key="1">
    <citation type="submission" date="2021-06" db="EMBL/GenBank/DDBJ databases">
        <authorList>
            <person name="Sun Q."/>
            <person name="Li D."/>
        </authorList>
    </citation>
    <scope>NUCLEOTIDE SEQUENCE [LARGE SCALE GENOMIC DNA]</scope>
    <source>
        <strain evidence="15 16">MSJ-11</strain>
    </source>
</reference>
<dbReference type="Proteomes" id="UP000726170">
    <property type="component" value="Unassembled WGS sequence"/>
</dbReference>
<dbReference type="PANTHER" id="PTHR45528:SF1">
    <property type="entry name" value="SENSOR HISTIDINE KINASE CPXA"/>
    <property type="match status" value="1"/>
</dbReference>
<evidence type="ECO:0000313" key="15">
    <source>
        <dbReference type="EMBL" id="MBU5484576.1"/>
    </source>
</evidence>
<comment type="catalytic activity">
    <reaction evidence="1">
        <text>ATP + protein L-histidine = ADP + protein N-phospho-L-histidine.</text>
        <dbReference type="EC" id="2.7.13.3"/>
    </reaction>
</comment>
<dbReference type="InterPro" id="IPR005467">
    <property type="entry name" value="His_kinase_dom"/>
</dbReference>
<dbReference type="CDD" id="cd06225">
    <property type="entry name" value="HAMP"/>
    <property type="match status" value="1"/>
</dbReference>
<dbReference type="SMART" id="SM00387">
    <property type="entry name" value="HATPase_c"/>
    <property type="match status" value="1"/>
</dbReference>
<feature type="domain" description="HAMP" evidence="14">
    <location>
        <begin position="180"/>
        <end position="231"/>
    </location>
</feature>